<dbReference type="Gene3D" id="1.10.8.270">
    <property type="entry name" value="putative rabgap domain of human tbc1 domain family member 14 like domains"/>
    <property type="match status" value="1"/>
</dbReference>
<dbReference type="InterPro" id="IPR001452">
    <property type="entry name" value="SH3_domain"/>
</dbReference>
<dbReference type="SUPFAM" id="SSF47923">
    <property type="entry name" value="Ypt/Rab-GAP domain of gyp1p"/>
    <property type="match status" value="2"/>
</dbReference>
<dbReference type="PANTHER" id="PTHR47219">
    <property type="entry name" value="RAB GTPASE-ACTIVATING PROTEIN 1-LIKE"/>
    <property type="match status" value="1"/>
</dbReference>
<dbReference type="OrthoDB" id="159449at2759"/>
<evidence type="ECO:0000256" key="1">
    <source>
        <dbReference type="ARBA" id="ARBA00022443"/>
    </source>
</evidence>
<feature type="region of interest" description="Disordered" evidence="3">
    <location>
        <begin position="439"/>
        <end position="460"/>
    </location>
</feature>
<feature type="compositionally biased region" description="Polar residues" evidence="3">
    <location>
        <begin position="939"/>
        <end position="951"/>
    </location>
</feature>
<feature type="compositionally biased region" description="Low complexity" evidence="3">
    <location>
        <begin position="1165"/>
        <end position="1178"/>
    </location>
</feature>
<evidence type="ECO:0000313" key="7">
    <source>
        <dbReference type="Proteomes" id="UP000006352"/>
    </source>
</evidence>
<dbReference type="GO" id="GO:0005096">
    <property type="term" value="F:GTPase activator activity"/>
    <property type="evidence" value="ECO:0007669"/>
    <property type="project" value="TreeGrafter"/>
</dbReference>
<feature type="compositionally biased region" description="Low complexity" evidence="3">
    <location>
        <begin position="94"/>
        <end position="105"/>
    </location>
</feature>
<dbReference type="STRING" id="599839.J4G9T7"/>
<dbReference type="GO" id="GO:0031267">
    <property type="term" value="F:small GTPase binding"/>
    <property type="evidence" value="ECO:0007669"/>
    <property type="project" value="TreeGrafter"/>
</dbReference>
<feature type="compositionally biased region" description="Low complexity" evidence="3">
    <location>
        <begin position="130"/>
        <end position="168"/>
    </location>
</feature>
<feature type="compositionally biased region" description="Basic and acidic residues" evidence="3">
    <location>
        <begin position="1267"/>
        <end position="1278"/>
    </location>
</feature>
<feature type="compositionally biased region" description="Pro residues" evidence="3">
    <location>
        <begin position="632"/>
        <end position="642"/>
    </location>
</feature>
<feature type="compositionally biased region" description="Pro residues" evidence="3">
    <location>
        <begin position="659"/>
        <end position="668"/>
    </location>
</feature>
<keyword evidence="1 2" id="KW-0728">SH3 domain</keyword>
<name>J4G9T7_9APHY</name>
<feature type="compositionally biased region" description="Pro residues" evidence="3">
    <location>
        <begin position="116"/>
        <end position="125"/>
    </location>
</feature>
<feature type="compositionally biased region" description="Polar residues" evidence="3">
    <location>
        <begin position="683"/>
        <end position="746"/>
    </location>
</feature>
<dbReference type="SUPFAM" id="SSF50044">
    <property type="entry name" value="SH3-domain"/>
    <property type="match status" value="1"/>
</dbReference>
<dbReference type="HOGENOM" id="CLU_000840_0_0_1"/>
<dbReference type="InterPro" id="IPR035969">
    <property type="entry name" value="Rab-GAP_TBC_sf"/>
</dbReference>
<gene>
    <name evidence="6" type="ORF">FIBRA_05617</name>
</gene>
<feature type="compositionally biased region" description="Polar residues" evidence="3">
    <location>
        <begin position="314"/>
        <end position="338"/>
    </location>
</feature>
<dbReference type="Gene3D" id="1.10.472.80">
    <property type="entry name" value="Ypt/Rab-GAP domain of gyp1p, domain 3"/>
    <property type="match status" value="1"/>
</dbReference>
<feature type="compositionally biased region" description="Polar residues" evidence="3">
    <location>
        <begin position="605"/>
        <end position="616"/>
    </location>
</feature>
<feature type="region of interest" description="Disordered" evidence="3">
    <location>
        <begin position="314"/>
        <end position="405"/>
    </location>
</feature>
<evidence type="ECO:0000259" key="5">
    <source>
        <dbReference type="PROSITE" id="PS50086"/>
    </source>
</evidence>
<dbReference type="PROSITE" id="PS50002">
    <property type="entry name" value="SH3"/>
    <property type="match status" value="1"/>
</dbReference>
<accession>J4G9T7</accession>
<feature type="compositionally biased region" description="Low complexity" evidence="3">
    <location>
        <begin position="390"/>
        <end position="400"/>
    </location>
</feature>
<dbReference type="InterPro" id="IPR000195">
    <property type="entry name" value="Rab-GAP-TBC_dom"/>
</dbReference>
<dbReference type="PROSITE" id="PS50086">
    <property type="entry name" value="TBC_RABGAP"/>
    <property type="match status" value="1"/>
</dbReference>
<feature type="domain" description="Rab-GAP TBC" evidence="5">
    <location>
        <begin position="1311"/>
        <end position="1490"/>
    </location>
</feature>
<dbReference type="Pfam" id="PF00566">
    <property type="entry name" value="RabGAP-TBC"/>
    <property type="match status" value="1"/>
</dbReference>
<feature type="compositionally biased region" description="Basic and acidic residues" evidence="3">
    <location>
        <begin position="1133"/>
        <end position="1145"/>
    </location>
</feature>
<feature type="domain" description="SH3" evidence="4">
    <location>
        <begin position="16"/>
        <end position="77"/>
    </location>
</feature>
<evidence type="ECO:0000313" key="6">
    <source>
        <dbReference type="EMBL" id="CCM03483.1"/>
    </source>
</evidence>
<reference evidence="6 7" key="1">
    <citation type="journal article" date="2012" name="Appl. Environ. Microbiol.">
        <title>Short-read sequencing for genomic analysis of the brown rot fungus Fibroporia radiculosa.</title>
        <authorList>
            <person name="Tang J.D."/>
            <person name="Perkins A.D."/>
            <person name="Sonstegard T.S."/>
            <person name="Schroeder S.G."/>
            <person name="Burgess S.C."/>
            <person name="Diehl S.V."/>
        </authorList>
    </citation>
    <scope>NUCLEOTIDE SEQUENCE [LARGE SCALE GENOMIC DNA]</scope>
    <source>
        <strain evidence="6 7">TFFH 294</strain>
    </source>
</reference>
<sequence length="1589" mass="171078">MDATELGRWTRFAAKGGIGRCTALQDCIAEEPDELMFMTDDEITVLMQFTDREDMYLGYCEGVVGRFRGSDVHFHSRLKKPILTKRTSSSGLAPSRSRPTSSQSTMTLVARDTASPPVPLHPSPAPTRASTPRMSHSYSTSSSMLTESSSTNQMSRSFSLGSGSTSSSNQPVEGNSIRIRSTSYSSVGQSSISTALDCAPLTPAPIGLSGGDPVVHVVSVSGQLSSQQVGDTDVATVDSHSDLLTTSPLTISPLKIRKQLSTAVLKDSDDLGSQQSQESYSFDTEDSSQISFAVSDSIHGIGLSLLQELHGNVTSASTSGRPVELTTPTSIPDTSFSTEVDPREPIPEDRPDESMRSDTASVSQYSASPHSVRQPLSEFHPPTPQYARDSVVSRSSSHPSLIGSEYGSAEWEGASDIYDNYRYSRFSVASKMSRLSQTSLAPNRLDANVPPMPSEHQSPRANVDLKSAGLGGQRGATAASHINANASFVDTKAENILPKDVQQILRRPDADTTELMHQNVASKSIIEDRPPSLDLLGNRVPSPLLHTSFGSPQDVMTPLSARSTLSPSLRSPNSAQFSQNEKQDDDEPLEAPSLLIRPSRESFAQIDTSTRLSGQNVVIEDEEDEDFLPSPGFSPVPLPASPLPSSGPVKEQVRTRSPSPEPAPPPYSPVNIVPVERQPSRVPPNQSLPAETQPCQPSTSIPQSRQPGTSIPQSRQSGTSVPQPRQPSASVTQSHQPGASAPQSRQPEAFPQRRQPSSNPPADPSARQSLFMPHPHAPKPAAVPAGPMYGRQPQGVTGAPYHSGPPPESAIQMLNIARAAAERRATTIYGHFEYDLATAPGPVPVSFSLEPQVNVPANRPIMTKARSYSPRPASPATGFGGGGTIYTDRRTESPAPLSPLAGPERADRAIPRPNFSPHAPGMRPRSRSFSGFDAPTREIASSSSSGETPITNLSSVGVITKRSKSATTASVVVGSQLSVPAPQRATVSHAASVVRSVQKPSPLSISTNNTVAPPLMSSSPLSAGGALVMPQFPIAGTSSNPSTPIARNTSFDHTIATQQNRQSPETVRRPSKSTFRSDNSKPSPPPSPRSPTASSSSHHVLRHSRSSILSTSRTVAQAILPRPRVLSQGRPSTDSDVRLSPELSHKFVASTPFSDSPEPFVRTGSSRSRMSSSISRTQSGERPLHPGDRSPVASVFSLEPPHDHTTVSVQDMDFELVRPTVPHSPLAGSSVDSLPLSNSSPVPEAAVPATTKAIAPPIRQPSAEQLQGDRRPPPDVEAHRQRELKWISIMASVPASQSSKSRRVRKLLQEGVPASVRYLVWAHLTDSKAKRMDGLYTRLGQRERVGAIAEIERDSQQIFQDQPLQDQSLVNVLQAYLSMVPDVLYNRGLAVISGQLLLQSPEEDAFWTFVSLMNSHLRPYFSLNSCQLEVDASLFAKVLEGVDGVLAKRIFVDLAIPPTAVCRPWFTTVFADCFPMSYLHRVWDLFLYEGVTFLFRVGLAVASCCRQALLRCKGCDELLAILARPPRRSLPPTPDSFLELAIAAKVRDEDLRKQRSKMEAQVKRQTQSRSSLSSAGHRGSNPPISLPRS</sequence>
<feature type="compositionally biased region" description="Polar residues" evidence="3">
    <location>
        <begin position="271"/>
        <end position="286"/>
    </location>
</feature>
<keyword evidence="7" id="KW-1185">Reference proteome</keyword>
<feature type="compositionally biased region" description="Polar residues" evidence="3">
    <location>
        <begin position="357"/>
        <end position="371"/>
    </location>
</feature>
<feature type="compositionally biased region" description="Polar residues" evidence="3">
    <location>
        <begin position="1563"/>
        <end position="1574"/>
    </location>
</feature>
<feature type="region of interest" description="Disordered" evidence="3">
    <location>
        <begin position="266"/>
        <end position="286"/>
    </location>
</feature>
<feature type="compositionally biased region" description="Basic and acidic residues" evidence="3">
    <location>
        <begin position="340"/>
        <end position="356"/>
    </location>
</feature>
<dbReference type="InterPro" id="IPR050302">
    <property type="entry name" value="Rab_GAP_TBC_domain"/>
</dbReference>
<dbReference type="PANTHER" id="PTHR47219:SF9">
    <property type="entry name" value="GTPASE ACTIVATING PROTEIN AND CENTROSOME-ASSOCIATED, ISOFORM B"/>
    <property type="match status" value="1"/>
</dbReference>
<dbReference type="GeneID" id="24098394"/>
<dbReference type="RefSeq" id="XP_012182766.1">
    <property type="nucleotide sequence ID" value="XM_012327376.1"/>
</dbReference>
<feature type="compositionally biased region" description="Low complexity" evidence="3">
    <location>
        <begin position="1229"/>
        <end position="1243"/>
    </location>
</feature>
<feature type="compositionally biased region" description="Polar residues" evidence="3">
    <location>
        <begin position="560"/>
        <end position="580"/>
    </location>
</feature>
<feature type="region of interest" description="Disordered" evidence="3">
    <location>
        <begin position="1034"/>
        <end position="1198"/>
    </location>
</feature>
<feature type="compositionally biased region" description="Polar residues" evidence="3">
    <location>
        <begin position="1036"/>
        <end position="1065"/>
    </location>
</feature>
<feature type="region of interest" description="Disordered" evidence="3">
    <location>
        <begin position="85"/>
        <end position="174"/>
    </location>
</feature>
<feature type="compositionally biased region" description="Basic and acidic residues" evidence="3">
    <location>
        <begin position="1550"/>
        <end position="1562"/>
    </location>
</feature>
<feature type="region of interest" description="Disordered" evidence="3">
    <location>
        <begin position="887"/>
        <end position="951"/>
    </location>
</feature>
<evidence type="ECO:0008006" key="8">
    <source>
        <dbReference type="Google" id="ProtNLM"/>
    </source>
</evidence>
<dbReference type="Proteomes" id="UP000006352">
    <property type="component" value="Unassembled WGS sequence"/>
</dbReference>
<evidence type="ECO:0000256" key="3">
    <source>
        <dbReference type="SAM" id="MobiDB-lite"/>
    </source>
</evidence>
<feature type="region of interest" description="Disordered" evidence="3">
    <location>
        <begin position="1227"/>
        <end position="1278"/>
    </location>
</feature>
<dbReference type="InParanoid" id="J4G9T7"/>
<organism evidence="6 7">
    <name type="scientific">Fibroporia radiculosa</name>
    <dbReference type="NCBI Taxonomy" id="599839"/>
    <lineage>
        <taxon>Eukaryota</taxon>
        <taxon>Fungi</taxon>
        <taxon>Dikarya</taxon>
        <taxon>Basidiomycota</taxon>
        <taxon>Agaricomycotina</taxon>
        <taxon>Agaricomycetes</taxon>
        <taxon>Polyporales</taxon>
        <taxon>Fibroporiaceae</taxon>
        <taxon>Fibroporia</taxon>
    </lineage>
</organism>
<proteinExistence type="predicted"/>
<feature type="region of interest" description="Disordered" evidence="3">
    <location>
        <begin position="1550"/>
        <end position="1589"/>
    </location>
</feature>
<dbReference type="InterPro" id="IPR036028">
    <property type="entry name" value="SH3-like_dom_sf"/>
</dbReference>
<dbReference type="EMBL" id="HE797115">
    <property type="protein sequence ID" value="CCM03483.1"/>
    <property type="molecule type" value="Genomic_DNA"/>
</dbReference>
<dbReference type="SMART" id="SM00164">
    <property type="entry name" value="TBC"/>
    <property type="match status" value="1"/>
</dbReference>
<protein>
    <recommendedName>
        <fullName evidence="8">Rab-GAP TBC domain-containing protein</fullName>
    </recommendedName>
</protein>
<evidence type="ECO:0000256" key="2">
    <source>
        <dbReference type="PROSITE-ProRule" id="PRU00192"/>
    </source>
</evidence>
<evidence type="ECO:0000259" key="4">
    <source>
        <dbReference type="PROSITE" id="PS50002"/>
    </source>
</evidence>
<feature type="region of interest" description="Disordered" evidence="3">
    <location>
        <begin position="544"/>
        <end position="809"/>
    </location>
</feature>